<evidence type="ECO:0000256" key="5">
    <source>
        <dbReference type="ARBA" id="ARBA00022944"/>
    </source>
</evidence>
<reference evidence="8 9" key="1">
    <citation type="submission" date="2019-10" db="EMBL/GenBank/DDBJ databases">
        <title>Actinomadura rubteroloni sp. nov. and Actinomadura macrotermitis sp. nov., isolated from the gut of fungus growing-termite Macrotermes natalensis.</title>
        <authorList>
            <person name="Benndorf R."/>
            <person name="Martin K."/>
            <person name="Kuefner M."/>
            <person name="De Beer W."/>
            <person name="Kaster A.-K."/>
            <person name="Vollmers J."/>
            <person name="Poulsen M."/>
            <person name="Beemelmanns C."/>
        </authorList>
    </citation>
    <scope>NUCLEOTIDE SEQUENCE [LARGE SCALE GENOMIC DNA]</scope>
    <source>
        <strain evidence="8 9">RB68</strain>
    </source>
</reference>
<dbReference type="InterPro" id="IPR043149">
    <property type="entry name" value="TagF_N"/>
</dbReference>
<dbReference type="RefSeq" id="WP_153537328.1">
    <property type="nucleotide sequence ID" value="NZ_WEGH01000003.1"/>
</dbReference>
<keyword evidence="6" id="KW-0472">Membrane</keyword>
<dbReference type="Proteomes" id="UP000487268">
    <property type="component" value="Unassembled WGS sequence"/>
</dbReference>
<evidence type="ECO:0000313" key="9">
    <source>
        <dbReference type="Proteomes" id="UP000487268"/>
    </source>
</evidence>
<dbReference type="SUPFAM" id="SSF53756">
    <property type="entry name" value="UDP-Glycosyltransferase/glycogen phosphorylase"/>
    <property type="match status" value="1"/>
</dbReference>
<proteinExistence type="inferred from homology"/>
<dbReference type="InterPro" id="IPR029044">
    <property type="entry name" value="Nucleotide-diphossugar_trans"/>
</dbReference>
<accession>A0A7K0C227</accession>
<protein>
    <recommendedName>
        <fullName evidence="7">Glycosyltransferase 2-like domain-containing protein</fullName>
    </recommendedName>
</protein>
<keyword evidence="9" id="KW-1185">Reference proteome</keyword>
<keyword evidence="4" id="KW-0808">Transferase</keyword>
<dbReference type="InterPro" id="IPR043148">
    <property type="entry name" value="TagF_C"/>
</dbReference>
<comment type="caution">
    <text evidence="8">The sequence shown here is derived from an EMBL/GenBank/DDBJ whole genome shotgun (WGS) entry which is preliminary data.</text>
</comment>
<dbReference type="GO" id="GO:0019350">
    <property type="term" value="P:teichoic acid biosynthetic process"/>
    <property type="evidence" value="ECO:0007669"/>
    <property type="project" value="UniProtKB-KW"/>
</dbReference>
<comment type="subcellular location">
    <subcellularLocation>
        <location evidence="1">Cell membrane</location>
        <topology evidence="1">Peripheral membrane protein</topology>
    </subcellularLocation>
</comment>
<name>A0A7K0C227_9ACTN</name>
<dbReference type="InterPro" id="IPR051612">
    <property type="entry name" value="Teichoic_Acid_Biosynth"/>
</dbReference>
<feature type="domain" description="Glycosyltransferase 2-like" evidence="7">
    <location>
        <begin position="6"/>
        <end position="166"/>
    </location>
</feature>
<dbReference type="GO" id="GO:0005886">
    <property type="term" value="C:plasma membrane"/>
    <property type="evidence" value="ECO:0007669"/>
    <property type="project" value="UniProtKB-SubCell"/>
</dbReference>
<evidence type="ECO:0000256" key="4">
    <source>
        <dbReference type="ARBA" id="ARBA00022679"/>
    </source>
</evidence>
<dbReference type="AlphaFoldDB" id="A0A7K0C227"/>
<dbReference type="InterPro" id="IPR007554">
    <property type="entry name" value="Glycerophosphate_synth"/>
</dbReference>
<dbReference type="Gene3D" id="3.40.50.11820">
    <property type="match status" value="1"/>
</dbReference>
<dbReference type="Pfam" id="PF00535">
    <property type="entry name" value="Glycos_transf_2"/>
    <property type="match status" value="1"/>
</dbReference>
<keyword evidence="3" id="KW-1003">Cell membrane</keyword>
<evidence type="ECO:0000256" key="6">
    <source>
        <dbReference type="ARBA" id="ARBA00023136"/>
    </source>
</evidence>
<dbReference type="Pfam" id="PF04464">
    <property type="entry name" value="Glyphos_transf"/>
    <property type="match status" value="1"/>
</dbReference>
<evidence type="ECO:0000313" key="8">
    <source>
        <dbReference type="EMBL" id="MQY07507.1"/>
    </source>
</evidence>
<dbReference type="PANTHER" id="PTHR37316:SF3">
    <property type="entry name" value="TEICHOIC ACID GLYCEROL-PHOSPHATE TRANSFERASE"/>
    <property type="match status" value="1"/>
</dbReference>
<dbReference type="GO" id="GO:0047355">
    <property type="term" value="F:CDP-glycerol glycerophosphotransferase activity"/>
    <property type="evidence" value="ECO:0007669"/>
    <property type="project" value="InterPro"/>
</dbReference>
<organism evidence="8 9">
    <name type="scientific">Actinomadura macrotermitis</name>
    <dbReference type="NCBI Taxonomy" id="2585200"/>
    <lineage>
        <taxon>Bacteria</taxon>
        <taxon>Bacillati</taxon>
        <taxon>Actinomycetota</taxon>
        <taxon>Actinomycetes</taxon>
        <taxon>Streptosporangiales</taxon>
        <taxon>Thermomonosporaceae</taxon>
        <taxon>Actinomadura</taxon>
    </lineage>
</organism>
<comment type="similarity">
    <text evidence="2">Belongs to the CDP-glycerol glycerophosphotransferase family.</text>
</comment>
<dbReference type="CDD" id="cd00761">
    <property type="entry name" value="Glyco_tranf_GTA_type"/>
    <property type="match status" value="1"/>
</dbReference>
<dbReference type="Gene3D" id="3.90.550.10">
    <property type="entry name" value="Spore Coat Polysaccharide Biosynthesis Protein SpsA, Chain A"/>
    <property type="match status" value="1"/>
</dbReference>
<dbReference type="Gene3D" id="3.40.50.12580">
    <property type="match status" value="1"/>
</dbReference>
<keyword evidence="5" id="KW-0777">Teichoic acid biosynthesis</keyword>
<dbReference type="PANTHER" id="PTHR37316">
    <property type="entry name" value="TEICHOIC ACID GLYCEROL-PHOSPHATE PRIMASE"/>
    <property type="match status" value="1"/>
</dbReference>
<evidence type="ECO:0000256" key="1">
    <source>
        <dbReference type="ARBA" id="ARBA00004202"/>
    </source>
</evidence>
<gene>
    <name evidence="8" type="ORF">ACRB68_56080</name>
</gene>
<evidence type="ECO:0000259" key="7">
    <source>
        <dbReference type="Pfam" id="PF00535"/>
    </source>
</evidence>
<dbReference type="OrthoDB" id="3183633at2"/>
<dbReference type="InterPro" id="IPR001173">
    <property type="entry name" value="Glyco_trans_2-like"/>
</dbReference>
<dbReference type="SUPFAM" id="SSF53448">
    <property type="entry name" value="Nucleotide-diphospho-sugar transferases"/>
    <property type="match status" value="1"/>
</dbReference>
<dbReference type="EMBL" id="WEGH01000003">
    <property type="protein sequence ID" value="MQY07507.1"/>
    <property type="molecule type" value="Genomic_DNA"/>
</dbReference>
<evidence type="ECO:0000256" key="2">
    <source>
        <dbReference type="ARBA" id="ARBA00010488"/>
    </source>
</evidence>
<evidence type="ECO:0000256" key="3">
    <source>
        <dbReference type="ARBA" id="ARBA00022475"/>
    </source>
</evidence>
<sequence>MAPTLSVVVPFHNVEDYFLQCLESLAAQTFADFEVVMVDDGSPDGSAVIAKAFAARDPRFRLVQQDNQGLGPARNTGVRHTDGRYLAFADSDDIVPPHAYERMIASLEETGSDLVSGAVDRFTAGRRTRARFYGEAFGRTRLRTHVSRDLELLNDRTAWNKVFRRSFWDAHGFAFPAGAYEDAPVTIPAHVRAASVDVISDVVYHYRVRTTADRSITQRRTELGNLRDRLDSVHRVSEFLRAEAPRLKDAYDLTALGNDVMLYIDVVEEADDAYRAELCRLVRDHVRGVNPRLMRRLPALKRLKYRLAYLGRHADLVAVREYERTGLPAGRPERRGLLRRRWYAGHPFRGDPAIPDSIYDITDELRLDAKIDTVAWAGDELELTGHAYVPGLPMTPAARIDVWLEHTLSGRRVKLPVRRVRVPQVTAASGQPAVSYDHSGFAVRVDPAALRGVPKWRGADWKVCVAVRADGVRMSQQVRGCGPAAQWTPYRHLFEGVRVQVVPADGGVVVRFRHPRAVATDVADGCVRGTVRGATGPDDAALLTCRERGTEARVPLEYDDDGTFRFRPPLSDPAGQVHHDVWIVAGGRKIRLAAGDAFREQALGPLALTATRYGNLTLVEGPSQLLITHVEWDGDELVVSGDTGARPARATLQRRRAGDRYTFPMTCDGTRFTLRLPLGAIPSQAGVLPLFTGKWEIHAEDADGAPLDMLAARSCLAALPPDHDVAGFRYRVWPTRGGGDGLHIHAQVARAADEQGRYARRMLEEHHYPAHRRRPVRDLVLFESYFGWQGSCNPREIWEEFRRRGTGHELVWVRGDRHFALPEGTRTVQRFSREYYELTATASIIVNNVAQPPCYRPRPGQLYVQTWHGTPIKKVGFETDWSRVECRDQRHRELAEDVSRWDLLISQNPFSTEVLRRAFRYDGEVLESGYPRTDPAHRPGHEELRAAVRDRLGIPDGKRAILYAPTWRDHLQTDRYGIAEHDLSFDLHTAAEALGPDTVILLRLHHLLNAEIPSDLQDFLIDVTAYPDVTGLYLAADALVTDYSSAMCDFAGLGKPILLFAPDLEEYRTGIRGLTFDLTEKRPGPLLSTSAELIAALSGPFTDHGRLAAFAAEFAPHDDGRAAARVVDRLLR</sequence>